<dbReference type="Pfam" id="PF12974">
    <property type="entry name" value="Phosphonate-bd"/>
    <property type="match status" value="1"/>
</dbReference>
<dbReference type="RefSeq" id="WP_165902833.1">
    <property type="nucleotide sequence ID" value="NZ_DAIPFN010000011.1"/>
</dbReference>
<organism evidence="3 5">
    <name type="scientific">Tepidimonas ignava</name>
    <dbReference type="NCBI Taxonomy" id="114249"/>
    <lineage>
        <taxon>Bacteria</taxon>
        <taxon>Pseudomonadati</taxon>
        <taxon>Pseudomonadota</taxon>
        <taxon>Betaproteobacteria</taxon>
        <taxon>Burkholderiales</taxon>
        <taxon>Tepidimonas</taxon>
    </lineage>
</organism>
<comment type="similarity">
    <text evidence="1">Belongs to the phosphate/phosphite/phosphonate binding protein family.</text>
</comment>
<dbReference type="PANTHER" id="PTHR35841:SF1">
    <property type="entry name" value="PHOSPHONATES-BINDING PERIPLASMIC PROTEIN"/>
    <property type="match status" value="1"/>
</dbReference>
<evidence type="ECO:0000313" key="4">
    <source>
        <dbReference type="EMBL" id="TSE24066.1"/>
    </source>
</evidence>
<dbReference type="GO" id="GO:0055085">
    <property type="term" value="P:transmembrane transport"/>
    <property type="evidence" value="ECO:0007669"/>
    <property type="project" value="InterPro"/>
</dbReference>
<dbReference type="Proteomes" id="UP000295536">
    <property type="component" value="Unassembled WGS sequence"/>
</dbReference>
<sequence length="294" mass="33074">MVARHVARTASTADVRRRALLRLGSAVAWTGGWCLVQAQERPIVIGVTPVVLEDRLRLWRRWAAYLSHACGVPVQLRSLAGYNRVVEALRQGSLDAAWLCGYPYVLHRDTLALLAVPLWQGQPSYRAYVIVREEQPSTRWDDLRGSVFAFSDPLSNSGHLVVRAHLLEQGQTPETFFARTFFTHAHRHVVEAVREGLAHAGAVDGYVWEWLRAREPSRVRGTRVLWQSQPYAFPPVVAGPALSAGRKHVLTRALLGMADNPEGAHVLRELQLDGFVVGQSRWYEPIARMARRWG</sequence>
<dbReference type="EMBL" id="SMAH01000008">
    <property type="protein sequence ID" value="TCS97659.1"/>
    <property type="molecule type" value="Genomic_DNA"/>
</dbReference>
<dbReference type="EMBL" id="VJNC01000001">
    <property type="protein sequence ID" value="TSE24066.1"/>
    <property type="molecule type" value="Genomic_DNA"/>
</dbReference>
<proteinExistence type="inferred from homology"/>
<protein>
    <submittedName>
        <fullName evidence="4">Phosphate/phosphite/phosphonate ABC transporter, periplasmic binding protein</fullName>
    </submittedName>
    <submittedName>
        <fullName evidence="3">Phosphonate transport system substrate-binding protein</fullName>
    </submittedName>
</protein>
<dbReference type="InterPro" id="IPR005770">
    <property type="entry name" value="PhnD"/>
</dbReference>
<accession>A0A4R3LCN8</accession>
<evidence type="ECO:0000313" key="6">
    <source>
        <dbReference type="Proteomes" id="UP000315577"/>
    </source>
</evidence>
<dbReference type="Gene3D" id="3.40.190.10">
    <property type="entry name" value="Periplasmic binding protein-like II"/>
    <property type="match status" value="2"/>
</dbReference>
<name>A0A4R3LCN8_9BURK</name>
<evidence type="ECO:0000313" key="5">
    <source>
        <dbReference type="Proteomes" id="UP000295536"/>
    </source>
</evidence>
<dbReference type="NCBIfam" id="TIGR01098">
    <property type="entry name" value="3A0109s03R"/>
    <property type="match status" value="1"/>
</dbReference>
<dbReference type="PANTHER" id="PTHR35841">
    <property type="entry name" value="PHOSPHONATES-BINDING PERIPLASMIC PROTEIN"/>
    <property type="match status" value="1"/>
</dbReference>
<reference evidence="3 5" key="1">
    <citation type="submission" date="2019-03" db="EMBL/GenBank/DDBJ databases">
        <title>Genomic Encyclopedia of Type Strains, Phase IV (KMG-IV): sequencing the most valuable type-strain genomes for metagenomic binning, comparative biology and taxonomic classification.</title>
        <authorList>
            <person name="Goeker M."/>
        </authorList>
    </citation>
    <scope>NUCLEOTIDE SEQUENCE [LARGE SCALE GENOMIC DNA]</scope>
    <source>
        <strain evidence="3 5">DSM 12034</strain>
    </source>
</reference>
<dbReference type="Proteomes" id="UP000315577">
    <property type="component" value="Unassembled WGS sequence"/>
</dbReference>
<dbReference type="CDD" id="cd13571">
    <property type="entry name" value="PBP2_PnhD_1"/>
    <property type="match status" value="1"/>
</dbReference>
<evidence type="ECO:0000256" key="1">
    <source>
        <dbReference type="ARBA" id="ARBA00007162"/>
    </source>
</evidence>
<evidence type="ECO:0000256" key="2">
    <source>
        <dbReference type="ARBA" id="ARBA00022729"/>
    </source>
</evidence>
<keyword evidence="2" id="KW-0732">Signal</keyword>
<evidence type="ECO:0000313" key="3">
    <source>
        <dbReference type="EMBL" id="TCS97659.1"/>
    </source>
</evidence>
<dbReference type="SUPFAM" id="SSF53850">
    <property type="entry name" value="Periplasmic binding protein-like II"/>
    <property type="match status" value="1"/>
</dbReference>
<dbReference type="GO" id="GO:0043190">
    <property type="term" value="C:ATP-binding cassette (ABC) transporter complex"/>
    <property type="evidence" value="ECO:0007669"/>
    <property type="project" value="InterPro"/>
</dbReference>
<keyword evidence="6" id="KW-1185">Reference proteome</keyword>
<dbReference type="AlphaFoldDB" id="A0A4R3LCN8"/>
<gene>
    <name evidence="3" type="ORF">EDC36_10866</name>
    <name evidence="4" type="ORF">Tigna_00065</name>
</gene>
<reference evidence="4 6" key="2">
    <citation type="submission" date="2019-07" db="EMBL/GenBank/DDBJ databases">
        <title>Tepidimonas ignava SPS-1037 draft genome.</title>
        <authorList>
            <person name="Da Costa M.S."/>
            <person name="Froufe H.J.C."/>
            <person name="Egas C."/>
            <person name="Albuquerque L."/>
        </authorList>
    </citation>
    <scope>NUCLEOTIDE SEQUENCE [LARGE SCALE GENOMIC DNA]</scope>
    <source>
        <strain evidence="4 6">SPS-1037</strain>
    </source>
</reference>
<comment type="caution">
    <text evidence="3">The sequence shown here is derived from an EMBL/GenBank/DDBJ whole genome shotgun (WGS) entry which is preliminary data.</text>
</comment>